<proteinExistence type="predicted"/>
<keyword evidence="3" id="KW-1185">Reference proteome</keyword>
<evidence type="ECO:0000313" key="2">
    <source>
        <dbReference type="EMBL" id="KAF0773700.1"/>
    </source>
</evidence>
<name>A0A6G0ZQU3_APHCR</name>
<reference evidence="2 3" key="1">
    <citation type="submission" date="2019-08" db="EMBL/GenBank/DDBJ databases">
        <title>Whole genome of Aphis craccivora.</title>
        <authorList>
            <person name="Voronova N.V."/>
            <person name="Shulinski R.S."/>
            <person name="Bandarenka Y.V."/>
            <person name="Zhorov D.G."/>
            <person name="Warner D."/>
        </authorList>
    </citation>
    <scope>NUCLEOTIDE SEQUENCE [LARGE SCALE GENOMIC DNA]</scope>
    <source>
        <strain evidence="2">180601</strain>
        <tissue evidence="2">Whole Body</tissue>
    </source>
</reference>
<dbReference type="EMBL" id="VUJU01000037">
    <property type="protein sequence ID" value="KAF0773700.1"/>
    <property type="molecule type" value="Genomic_DNA"/>
</dbReference>
<sequence>MVYNDNSINHFIIGVVGIQREPEITAVRFGFVTFHSEDVVDKVCEIHFHEINSKMSMDKPLYLHPLPKKSCPTCVVRLGLKESIKKLKPKYNIFRNELLMRKSINHEDRVRSSPDGCNLQERFVFVFFPAHPVTVGLCGIVLISTKRHPFKWRVGHLTV</sequence>
<accession>A0A6G0ZQU3</accession>
<feature type="transmembrane region" description="Helical" evidence="1">
    <location>
        <begin position="123"/>
        <end position="143"/>
    </location>
</feature>
<comment type="caution">
    <text evidence="2">The sequence shown here is derived from an EMBL/GenBank/DDBJ whole genome shotgun (WGS) entry which is preliminary data.</text>
</comment>
<gene>
    <name evidence="2" type="ORF">FWK35_00006306</name>
</gene>
<evidence type="ECO:0000256" key="1">
    <source>
        <dbReference type="SAM" id="Phobius"/>
    </source>
</evidence>
<protein>
    <submittedName>
        <fullName evidence="2">RNA-binding protein Musashi Rbp6 isoform X7</fullName>
    </submittedName>
</protein>
<evidence type="ECO:0000313" key="3">
    <source>
        <dbReference type="Proteomes" id="UP000478052"/>
    </source>
</evidence>
<dbReference type="Proteomes" id="UP000478052">
    <property type="component" value="Unassembled WGS sequence"/>
</dbReference>
<keyword evidence="1" id="KW-0812">Transmembrane</keyword>
<keyword evidence="1" id="KW-0472">Membrane</keyword>
<organism evidence="2 3">
    <name type="scientific">Aphis craccivora</name>
    <name type="common">Cowpea aphid</name>
    <dbReference type="NCBI Taxonomy" id="307492"/>
    <lineage>
        <taxon>Eukaryota</taxon>
        <taxon>Metazoa</taxon>
        <taxon>Ecdysozoa</taxon>
        <taxon>Arthropoda</taxon>
        <taxon>Hexapoda</taxon>
        <taxon>Insecta</taxon>
        <taxon>Pterygota</taxon>
        <taxon>Neoptera</taxon>
        <taxon>Paraneoptera</taxon>
        <taxon>Hemiptera</taxon>
        <taxon>Sternorrhyncha</taxon>
        <taxon>Aphidomorpha</taxon>
        <taxon>Aphidoidea</taxon>
        <taxon>Aphididae</taxon>
        <taxon>Aphidini</taxon>
        <taxon>Aphis</taxon>
        <taxon>Aphis</taxon>
    </lineage>
</organism>
<dbReference type="AlphaFoldDB" id="A0A6G0ZQU3"/>
<dbReference type="OrthoDB" id="1875751at2759"/>
<keyword evidence="1" id="KW-1133">Transmembrane helix</keyword>